<protein>
    <recommendedName>
        <fullName evidence="5">Metallo-beta-lactamase domain-containing protein</fullName>
    </recommendedName>
</protein>
<dbReference type="SUPFAM" id="SSF56281">
    <property type="entry name" value="Metallo-hydrolase/oxidoreductase"/>
    <property type="match status" value="1"/>
</dbReference>
<sequence length="213" mass="22832">MQVFQDGTLRLTKVGPLEPFANNAYVIADSEAAEAIVVDMPFQSAQTLEAVRGLRVTAILLTHTHPDHCAEYDLVKGATGAPVLCHPDERLMPAEKIDRPLADGDHLAVGGLSVAVIHSPGHTPGGCCFLVGRHLISGDTLFPGGPGHSNSPQDLQQTIASITKRLYTLPDDTIVLPGHGDNTTIERSRQEYAVFASRPHPPDLHGDVLWESS</sequence>
<gene>
    <name evidence="6" type="ORF">LCGC14_1500180</name>
</gene>
<dbReference type="CDD" id="cd06262">
    <property type="entry name" value="metallo-hydrolase-like_MBL-fold"/>
    <property type="match status" value="1"/>
</dbReference>
<dbReference type="GO" id="GO:0046872">
    <property type="term" value="F:metal ion binding"/>
    <property type="evidence" value="ECO:0007669"/>
    <property type="project" value="UniProtKB-KW"/>
</dbReference>
<keyword evidence="3" id="KW-0378">Hydrolase</keyword>
<feature type="domain" description="Metallo-beta-lactamase" evidence="5">
    <location>
        <begin position="21"/>
        <end position="179"/>
    </location>
</feature>
<dbReference type="Gene3D" id="3.60.15.10">
    <property type="entry name" value="Ribonuclease Z/Hydroxyacylglutathione hydrolase-like"/>
    <property type="match status" value="1"/>
</dbReference>
<evidence type="ECO:0000256" key="1">
    <source>
        <dbReference type="ARBA" id="ARBA00001947"/>
    </source>
</evidence>
<evidence type="ECO:0000256" key="2">
    <source>
        <dbReference type="ARBA" id="ARBA00022723"/>
    </source>
</evidence>
<accession>A0A0F9JQ74</accession>
<dbReference type="EMBL" id="LAZR01010877">
    <property type="protein sequence ID" value="KKM64561.1"/>
    <property type="molecule type" value="Genomic_DNA"/>
</dbReference>
<dbReference type="Pfam" id="PF00753">
    <property type="entry name" value="Lactamase_B"/>
    <property type="match status" value="1"/>
</dbReference>
<reference evidence="6" key="1">
    <citation type="journal article" date="2015" name="Nature">
        <title>Complex archaea that bridge the gap between prokaryotes and eukaryotes.</title>
        <authorList>
            <person name="Spang A."/>
            <person name="Saw J.H."/>
            <person name="Jorgensen S.L."/>
            <person name="Zaremba-Niedzwiedzka K."/>
            <person name="Martijn J."/>
            <person name="Lind A.E."/>
            <person name="van Eijk R."/>
            <person name="Schleper C."/>
            <person name="Guy L."/>
            <person name="Ettema T.J."/>
        </authorList>
    </citation>
    <scope>NUCLEOTIDE SEQUENCE</scope>
</reference>
<dbReference type="GO" id="GO:0016787">
    <property type="term" value="F:hydrolase activity"/>
    <property type="evidence" value="ECO:0007669"/>
    <property type="project" value="UniProtKB-KW"/>
</dbReference>
<dbReference type="InterPro" id="IPR001279">
    <property type="entry name" value="Metallo-B-lactamas"/>
</dbReference>
<evidence type="ECO:0000259" key="5">
    <source>
        <dbReference type="SMART" id="SM00849"/>
    </source>
</evidence>
<keyword evidence="4" id="KW-0862">Zinc</keyword>
<evidence type="ECO:0000256" key="4">
    <source>
        <dbReference type="ARBA" id="ARBA00022833"/>
    </source>
</evidence>
<dbReference type="PANTHER" id="PTHR46233">
    <property type="entry name" value="HYDROXYACYLGLUTATHIONE HYDROLASE GLOC"/>
    <property type="match status" value="1"/>
</dbReference>
<organism evidence="6">
    <name type="scientific">marine sediment metagenome</name>
    <dbReference type="NCBI Taxonomy" id="412755"/>
    <lineage>
        <taxon>unclassified sequences</taxon>
        <taxon>metagenomes</taxon>
        <taxon>ecological metagenomes</taxon>
    </lineage>
</organism>
<comment type="caution">
    <text evidence="6">The sequence shown here is derived from an EMBL/GenBank/DDBJ whole genome shotgun (WGS) entry which is preliminary data.</text>
</comment>
<dbReference type="SMART" id="SM00849">
    <property type="entry name" value="Lactamase_B"/>
    <property type="match status" value="1"/>
</dbReference>
<dbReference type="InterPro" id="IPR051453">
    <property type="entry name" value="MBL_Glyoxalase_II"/>
</dbReference>
<evidence type="ECO:0000256" key="3">
    <source>
        <dbReference type="ARBA" id="ARBA00022801"/>
    </source>
</evidence>
<name>A0A0F9JQ74_9ZZZZ</name>
<dbReference type="AlphaFoldDB" id="A0A0F9JQ74"/>
<proteinExistence type="predicted"/>
<comment type="cofactor">
    <cofactor evidence="1">
        <name>Zn(2+)</name>
        <dbReference type="ChEBI" id="CHEBI:29105"/>
    </cofactor>
</comment>
<keyword evidence="2" id="KW-0479">Metal-binding</keyword>
<dbReference type="PANTHER" id="PTHR46233:SF3">
    <property type="entry name" value="HYDROXYACYLGLUTATHIONE HYDROLASE GLOC"/>
    <property type="match status" value="1"/>
</dbReference>
<dbReference type="InterPro" id="IPR036866">
    <property type="entry name" value="RibonucZ/Hydroxyglut_hydro"/>
</dbReference>
<evidence type="ECO:0000313" key="6">
    <source>
        <dbReference type="EMBL" id="KKM64561.1"/>
    </source>
</evidence>